<dbReference type="GO" id="GO:0003700">
    <property type="term" value="F:DNA-binding transcription factor activity"/>
    <property type="evidence" value="ECO:0007669"/>
    <property type="project" value="InterPro"/>
</dbReference>
<dbReference type="SUPFAM" id="SSF53697">
    <property type="entry name" value="SIS domain"/>
    <property type="match status" value="1"/>
</dbReference>
<dbReference type="AlphaFoldDB" id="A0A173XXZ3"/>
<evidence type="ECO:0000313" key="8">
    <source>
        <dbReference type="Proteomes" id="UP000095468"/>
    </source>
</evidence>
<dbReference type="GO" id="GO:1901135">
    <property type="term" value="P:carbohydrate derivative metabolic process"/>
    <property type="evidence" value="ECO:0007669"/>
    <property type="project" value="InterPro"/>
</dbReference>
<dbReference type="Pfam" id="PF01418">
    <property type="entry name" value="HTH_6"/>
    <property type="match status" value="1"/>
</dbReference>
<dbReference type="InterPro" id="IPR035472">
    <property type="entry name" value="RpiR-like_SIS"/>
</dbReference>
<evidence type="ECO:0000313" key="9">
    <source>
        <dbReference type="Proteomes" id="UP000469380"/>
    </source>
</evidence>
<dbReference type="EMBL" id="WWSR01000001">
    <property type="protein sequence ID" value="MZJ38563.1"/>
    <property type="molecule type" value="Genomic_DNA"/>
</dbReference>
<dbReference type="InterPro" id="IPR001347">
    <property type="entry name" value="SIS_dom"/>
</dbReference>
<evidence type="ECO:0000256" key="1">
    <source>
        <dbReference type="ARBA" id="ARBA00023015"/>
    </source>
</evidence>
<evidence type="ECO:0000313" key="6">
    <source>
        <dbReference type="EMBL" id="CUN55298.1"/>
    </source>
</evidence>
<organism evidence="6 8">
    <name type="scientific">Collinsella aerofaciens</name>
    <dbReference type="NCBI Taxonomy" id="74426"/>
    <lineage>
        <taxon>Bacteria</taxon>
        <taxon>Bacillati</taxon>
        <taxon>Actinomycetota</taxon>
        <taxon>Coriobacteriia</taxon>
        <taxon>Coriobacteriales</taxon>
        <taxon>Coriobacteriaceae</taxon>
        <taxon>Collinsella</taxon>
    </lineage>
</organism>
<evidence type="ECO:0000313" key="7">
    <source>
        <dbReference type="EMBL" id="MZJ38563.1"/>
    </source>
</evidence>
<dbReference type="Pfam" id="PF01380">
    <property type="entry name" value="SIS"/>
    <property type="match status" value="1"/>
</dbReference>
<dbReference type="PROSITE" id="PS51464">
    <property type="entry name" value="SIS"/>
    <property type="match status" value="1"/>
</dbReference>
<evidence type="ECO:0000256" key="2">
    <source>
        <dbReference type="ARBA" id="ARBA00023125"/>
    </source>
</evidence>
<dbReference type="PANTHER" id="PTHR30514">
    <property type="entry name" value="GLUCOKINASE"/>
    <property type="match status" value="1"/>
</dbReference>
<dbReference type="GO" id="GO:0097367">
    <property type="term" value="F:carbohydrate derivative binding"/>
    <property type="evidence" value="ECO:0007669"/>
    <property type="project" value="InterPro"/>
</dbReference>
<reference evidence="7 9" key="2">
    <citation type="journal article" date="2019" name="Nat. Med.">
        <title>A library of human gut bacterial isolates paired with longitudinal multiomics data enables mechanistic microbiome research.</title>
        <authorList>
            <person name="Poyet M."/>
            <person name="Groussin M."/>
            <person name="Gibbons S.M."/>
            <person name="Avila-Pacheco J."/>
            <person name="Jiang X."/>
            <person name="Kearney S.M."/>
            <person name="Perrotta A.R."/>
            <person name="Berdy B."/>
            <person name="Zhao S."/>
            <person name="Lieberman T.D."/>
            <person name="Swanson P.K."/>
            <person name="Smith M."/>
            <person name="Roesemann S."/>
            <person name="Alexander J.E."/>
            <person name="Rich S.A."/>
            <person name="Livny J."/>
            <person name="Vlamakis H."/>
            <person name="Clish C."/>
            <person name="Bullock K."/>
            <person name="Deik A."/>
            <person name="Scott J."/>
            <person name="Pierce K.A."/>
            <person name="Xavier R.J."/>
            <person name="Alm E.J."/>
        </authorList>
    </citation>
    <scope>NUCLEOTIDE SEQUENCE [LARGE SCALE GENOMIC DNA]</scope>
    <source>
        <strain evidence="7 9">BIOML-A20</strain>
    </source>
</reference>
<dbReference type="EMBL" id="CYYP01000002">
    <property type="protein sequence ID" value="CUN55298.1"/>
    <property type="molecule type" value="Genomic_DNA"/>
</dbReference>
<dbReference type="InterPro" id="IPR046348">
    <property type="entry name" value="SIS_dom_sf"/>
</dbReference>
<evidence type="ECO:0000259" key="4">
    <source>
        <dbReference type="PROSITE" id="PS51071"/>
    </source>
</evidence>
<keyword evidence="1" id="KW-0805">Transcription regulation</keyword>
<dbReference type="Proteomes" id="UP000469380">
    <property type="component" value="Unassembled WGS sequence"/>
</dbReference>
<dbReference type="PANTHER" id="PTHR30514:SF10">
    <property type="entry name" value="MURR_RPIR FAMILY TRANSCRIPTIONAL REGULATOR"/>
    <property type="match status" value="1"/>
</dbReference>
<proteinExistence type="predicted"/>
<name>A0A173XXZ3_9ACTN</name>
<evidence type="ECO:0000259" key="5">
    <source>
        <dbReference type="PROSITE" id="PS51464"/>
    </source>
</evidence>
<reference evidence="6 8" key="1">
    <citation type="submission" date="2015-09" db="EMBL/GenBank/DDBJ databases">
        <authorList>
            <consortium name="Pathogen Informatics"/>
        </authorList>
    </citation>
    <scope>NUCLEOTIDE SEQUENCE [LARGE SCALE GENOMIC DNA]</scope>
    <source>
        <strain evidence="6 8">2789STDY5608823</strain>
    </source>
</reference>
<dbReference type="PROSITE" id="PS51071">
    <property type="entry name" value="HTH_RPIR"/>
    <property type="match status" value="1"/>
</dbReference>
<evidence type="ECO:0000256" key="3">
    <source>
        <dbReference type="ARBA" id="ARBA00023163"/>
    </source>
</evidence>
<dbReference type="InterPro" id="IPR009057">
    <property type="entry name" value="Homeodomain-like_sf"/>
</dbReference>
<protein>
    <submittedName>
        <fullName evidence="6">MurPQ operon repressor</fullName>
    </submittedName>
    <submittedName>
        <fullName evidence="7">SIS domain-containing protein</fullName>
    </submittedName>
</protein>
<dbReference type="InterPro" id="IPR000281">
    <property type="entry name" value="HTH_RpiR"/>
</dbReference>
<feature type="domain" description="SIS" evidence="5">
    <location>
        <begin position="124"/>
        <end position="265"/>
    </location>
</feature>
<dbReference type="Proteomes" id="UP000095468">
    <property type="component" value="Unassembled WGS sequence"/>
</dbReference>
<dbReference type="InterPro" id="IPR047640">
    <property type="entry name" value="RpiR-like"/>
</dbReference>
<keyword evidence="3" id="KW-0804">Transcription</keyword>
<dbReference type="GeneID" id="92850395"/>
<dbReference type="InterPro" id="IPR036388">
    <property type="entry name" value="WH-like_DNA-bd_sf"/>
</dbReference>
<dbReference type="RefSeq" id="WP_006235773.1">
    <property type="nucleotide sequence ID" value="NZ_CABKPD010000015.1"/>
</dbReference>
<dbReference type="SUPFAM" id="SSF46689">
    <property type="entry name" value="Homeodomain-like"/>
    <property type="match status" value="1"/>
</dbReference>
<gene>
    <name evidence="6" type="primary">murR_1</name>
    <name evidence="6" type="ORF">ERS852381_00378</name>
    <name evidence="7" type="ORF">GT464_01135</name>
</gene>
<sequence>MILDSLRNSASFNETDRAIATYLLNHTGDLKTLTMAKLAQETYTSNATIIRFCKKLGLSGYRELIMQLIQEISGDYLLAATVDHNRPFGSTDSIEAIEGNLANLLKGVIDQTKIELDSAKLSIIAKAVLSAPRIYIFAKGESYLAGCIFRNNLLKLDRHVTMADDGGLQTLHVKNGRPGDLFLFLSYSGIHYDYSKYAAALSERGIKPCLITAFSDSALARQCDTVLLIPKSERVIGKVANYSSMISLTYTLQVIYSLIFNQDYQENYRVKHEADSFIFTSFAEI</sequence>
<dbReference type="CDD" id="cd05013">
    <property type="entry name" value="SIS_RpiR"/>
    <property type="match status" value="1"/>
</dbReference>
<feature type="domain" description="HTH rpiR-type" evidence="4">
    <location>
        <begin position="1"/>
        <end position="75"/>
    </location>
</feature>
<accession>A0A173XXZ3</accession>
<dbReference type="Gene3D" id="1.10.10.10">
    <property type="entry name" value="Winged helix-like DNA-binding domain superfamily/Winged helix DNA-binding domain"/>
    <property type="match status" value="1"/>
</dbReference>
<keyword evidence="2" id="KW-0238">DNA-binding</keyword>
<dbReference type="Gene3D" id="3.40.50.10490">
    <property type="entry name" value="Glucose-6-phosphate isomerase like protein, domain 1"/>
    <property type="match status" value="1"/>
</dbReference>
<dbReference type="GO" id="GO:0003677">
    <property type="term" value="F:DNA binding"/>
    <property type="evidence" value="ECO:0007669"/>
    <property type="project" value="UniProtKB-KW"/>
</dbReference>